<dbReference type="OrthoDB" id="3358371at2759"/>
<dbReference type="InterPro" id="IPR008030">
    <property type="entry name" value="NmrA-like"/>
</dbReference>
<dbReference type="AlphaFoldDB" id="A0A9P5KVD0"/>
<proteinExistence type="inferred from homology"/>
<feature type="domain" description="NmrA-like" evidence="3">
    <location>
        <begin position="1"/>
        <end position="248"/>
    </location>
</feature>
<dbReference type="EMBL" id="JAAOZQ010000144">
    <property type="protein sequence ID" value="KAF7516234.1"/>
    <property type="molecule type" value="Genomic_DNA"/>
</dbReference>
<evidence type="ECO:0000259" key="3">
    <source>
        <dbReference type="Pfam" id="PF05368"/>
    </source>
</evidence>
<reference evidence="4" key="1">
    <citation type="submission" date="2020-02" db="EMBL/GenBank/DDBJ databases">
        <authorList>
            <person name="Lichtner F.J."/>
        </authorList>
    </citation>
    <scope>NUCLEOTIDE SEQUENCE</scope>
    <source>
        <strain evidence="4">G10</strain>
    </source>
</reference>
<dbReference type="Gene3D" id="3.40.50.720">
    <property type="entry name" value="NAD(P)-binding Rossmann-like Domain"/>
    <property type="match status" value="1"/>
</dbReference>
<keyword evidence="5" id="KW-1185">Reference proteome</keyword>
<dbReference type="Proteomes" id="UP000701341">
    <property type="component" value="Unassembled WGS sequence"/>
</dbReference>
<evidence type="ECO:0000256" key="2">
    <source>
        <dbReference type="ARBA" id="ARBA00022857"/>
    </source>
</evidence>
<protein>
    <recommendedName>
        <fullName evidence="3">NmrA-like domain-containing protein</fullName>
    </recommendedName>
</protein>
<name>A0A9P5KVD0_PENCR</name>
<comment type="similarity">
    <text evidence="1">Belongs to the NmrA-type oxidoreductase family.</text>
</comment>
<accession>A0A9P5KVD0</accession>
<gene>
    <name evidence="4" type="ORF">PCG10_002400</name>
</gene>
<evidence type="ECO:0000256" key="1">
    <source>
        <dbReference type="ARBA" id="ARBA00006328"/>
    </source>
</evidence>
<evidence type="ECO:0000313" key="5">
    <source>
        <dbReference type="Proteomes" id="UP000701341"/>
    </source>
</evidence>
<dbReference type="PANTHER" id="PTHR42748:SF28">
    <property type="entry name" value="NMRA-LIKE DOMAIN-CONTAINING PROTEIN"/>
    <property type="match status" value="1"/>
</dbReference>
<dbReference type="GO" id="GO:0005634">
    <property type="term" value="C:nucleus"/>
    <property type="evidence" value="ECO:0007669"/>
    <property type="project" value="TreeGrafter"/>
</dbReference>
<evidence type="ECO:0000313" key="4">
    <source>
        <dbReference type="EMBL" id="KAF7516234.1"/>
    </source>
</evidence>
<comment type="caution">
    <text evidence="4">The sequence shown here is derived from an EMBL/GenBank/DDBJ whole genome shotgun (WGS) entry which is preliminary data.</text>
</comment>
<sequence length="332" mass="36873">MSKLIVVLGATGGQGAAIVDSFLKLPDWRVRGLTRNAASQKAQSLAAKGVEVTEANVDDQASLEKAFQGATAIFAFTDYYDYFFQLGPEKSMARELQQGSNLARAAAKIPTLERYIWSTLPNTDLITKGQAIVPHFQGKANVDVFIKDNLAELYEKTTFIMFTIFAVNVTHYEIFRPIYIPSARKWVQFYPVHPDTPYPSIGNHRVNSGIFVRGVIENPPPSGTYVKCNVEDLTMDTFLAAWGRSSGVSPEPNSTAVIQISMEQYIALWGEMGEEQASQWRFFQFMKDAGVNPSNAAGFKLVEGKDLLSEDLRASLVPTEEGMKTMDWSSFH</sequence>
<dbReference type="PANTHER" id="PTHR42748">
    <property type="entry name" value="NITROGEN METABOLITE REPRESSION PROTEIN NMRA FAMILY MEMBER"/>
    <property type="match status" value="1"/>
</dbReference>
<dbReference type="InterPro" id="IPR051164">
    <property type="entry name" value="NmrA-like_oxidored"/>
</dbReference>
<organism evidence="4 5">
    <name type="scientific">Penicillium crustosum</name>
    <name type="common">Blue mold fungus</name>
    <dbReference type="NCBI Taxonomy" id="36656"/>
    <lineage>
        <taxon>Eukaryota</taxon>
        <taxon>Fungi</taxon>
        <taxon>Dikarya</taxon>
        <taxon>Ascomycota</taxon>
        <taxon>Pezizomycotina</taxon>
        <taxon>Eurotiomycetes</taxon>
        <taxon>Eurotiomycetidae</taxon>
        <taxon>Eurotiales</taxon>
        <taxon>Aspergillaceae</taxon>
        <taxon>Penicillium</taxon>
    </lineage>
</organism>
<dbReference type="Pfam" id="PF05368">
    <property type="entry name" value="NmrA"/>
    <property type="match status" value="1"/>
</dbReference>
<dbReference type="InterPro" id="IPR036291">
    <property type="entry name" value="NAD(P)-bd_dom_sf"/>
</dbReference>
<dbReference type="SUPFAM" id="SSF51735">
    <property type="entry name" value="NAD(P)-binding Rossmann-fold domains"/>
    <property type="match status" value="1"/>
</dbReference>
<keyword evidence="2" id="KW-0521">NADP</keyword>
<dbReference type="Gene3D" id="3.90.25.10">
    <property type="entry name" value="UDP-galactose 4-epimerase, domain 1"/>
    <property type="match status" value="1"/>
</dbReference>